<dbReference type="Proteomes" id="UP001189429">
    <property type="component" value="Unassembled WGS sequence"/>
</dbReference>
<evidence type="ECO:0000313" key="2">
    <source>
        <dbReference type="Proteomes" id="UP001189429"/>
    </source>
</evidence>
<protein>
    <submittedName>
        <fullName evidence="1">Uncharacterized protein</fullName>
    </submittedName>
</protein>
<organism evidence="1 2">
    <name type="scientific">Prorocentrum cordatum</name>
    <dbReference type="NCBI Taxonomy" id="2364126"/>
    <lineage>
        <taxon>Eukaryota</taxon>
        <taxon>Sar</taxon>
        <taxon>Alveolata</taxon>
        <taxon>Dinophyceae</taxon>
        <taxon>Prorocentrales</taxon>
        <taxon>Prorocentraceae</taxon>
        <taxon>Prorocentrum</taxon>
    </lineage>
</organism>
<evidence type="ECO:0000313" key="1">
    <source>
        <dbReference type="EMBL" id="CAK0826530.1"/>
    </source>
</evidence>
<proteinExistence type="predicted"/>
<gene>
    <name evidence="1" type="ORF">PCOR1329_LOCUS26352</name>
</gene>
<name>A0ABN9S432_9DINO</name>
<comment type="caution">
    <text evidence="1">The sequence shown here is derived from an EMBL/GenBank/DDBJ whole genome shotgun (WGS) entry which is preliminary data.</text>
</comment>
<sequence length="450" mass="50091">MDRHRRHFHAAPGMHMKNTMAEADASLYDLLSWYTSDACKTHDIHSGWKAAALEFLVTKDVTRSTFIAIASMRNSFDVLMKQARPWLDKELRNCLAFEDWAVHSKWLDEFGDLQLRYQDVQLEVVAKFRGQPDVKDRVEVMLVRLWQFRKFSDSRWANLGRSWRALLSAVVAGSGSFHRFTMRETSSSKFFIKGFSQWAGEVRRFAIMATSSTVVDAALHALLKDDQLMQVIGTVEAGIPEDLCRQQDIADEVWETIADSIDEPLPFSLCVGDVVANLGSLSQGGMPNEETSAKICPLFRIGFDMGAIEDGLALLANVSFSSTTVEQGRAAASAIMKNHKDYCANAMTFPNLVKQAAALVSSTRAAKLPPRLRAQLGGLRRRRPNRISGRRVCVEELSLQAQSGPDGCASGARPTKAIIKGHGRAWRAKSAQVKQHYARKASWARVESAT</sequence>
<reference evidence="1" key="1">
    <citation type="submission" date="2023-10" db="EMBL/GenBank/DDBJ databases">
        <authorList>
            <person name="Chen Y."/>
            <person name="Shah S."/>
            <person name="Dougan E. K."/>
            <person name="Thang M."/>
            <person name="Chan C."/>
        </authorList>
    </citation>
    <scope>NUCLEOTIDE SEQUENCE [LARGE SCALE GENOMIC DNA]</scope>
</reference>
<accession>A0ABN9S432</accession>
<feature type="non-terminal residue" evidence="1">
    <location>
        <position position="450"/>
    </location>
</feature>
<keyword evidence="2" id="KW-1185">Reference proteome</keyword>
<dbReference type="EMBL" id="CAUYUJ010009353">
    <property type="protein sequence ID" value="CAK0826530.1"/>
    <property type="molecule type" value="Genomic_DNA"/>
</dbReference>